<dbReference type="Gene3D" id="3.60.15.10">
    <property type="entry name" value="Ribonuclease Z/Hydroxyacylglutathione hydrolase-like"/>
    <property type="match status" value="1"/>
</dbReference>
<dbReference type="SUPFAM" id="SSF56281">
    <property type="entry name" value="Metallo-hydrolase/oxidoreductase"/>
    <property type="match status" value="1"/>
</dbReference>
<proteinExistence type="predicted"/>
<dbReference type="AlphaFoldDB" id="A0A948TN20"/>
<reference evidence="2" key="1">
    <citation type="journal article" date="2021" name="PeerJ">
        <title>Extensive microbial diversity within the chicken gut microbiome revealed by metagenomics and culture.</title>
        <authorList>
            <person name="Gilroy R."/>
            <person name="Ravi A."/>
            <person name="Getino M."/>
            <person name="Pursley I."/>
            <person name="Horton D.L."/>
            <person name="Alikhan N.F."/>
            <person name="Baker D."/>
            <person name="Gharbi K."/>
            <person name="Hall N."/>
            <person name="Watson M."/>
            <person name="Adriaenssens E.M."/>
            <person name="Foster-Nyarko E."/>
            <person name="Jarju S."/>
            <person name="Secka A."/>
            <person name="Antonio M."/>
            <person name="Oren A."/>
            <person name="Chaudhuri R.R."/>
            <person name="La Ragione R."/>
            <person name="Hildebrand F."/>
            <person name="Pallen M.J."/>
        </authorList>
    </citation>
    <scope>NUCLEOTIDE SEQUENCE</scope>
    <source>
        <strain evidence="2">8470</strain>
    </source>
</reference>
<dbReference type="SMART" id="SM00849">
    <property type="entry name" value="Lactamase_B"/>
    <property type="match status" value="1"/>
</dbReference>
<dbReference type="Pfam" id="PF12706">
    <property type="entry name" value="Lactamase_B_2"/>
    <property type="match status" value="1"/>
</dbReference>
<dbReference type="EMBL" id="JAHLFJ010000069">
    <property type="protein sequence ID" value="MBU3856294.1"/>
    <property type="molecule type" value="Genomic_DNA"/>
</dbReference>
<sequence>MKITILGSGTSTGVPQVGCTCEVCRSTDARDNRLRCSGLVEADGVRILIDCGPDFRQQMLRLDDYRPIDGVLITHEHYDHVGGLDDLRPFCHFRDIPVYAESDTAERLKRRIPYCFTEHLYPGVPHIPLEKIAEGVPFTVSNMQGNSVEVVPFRVMHGPLPIMGYRIGPMAWITDMLSMPDTSYACLQHLDCLVMNALRIEPHWTHQSLLEALAQAARIGAGRTWLIHMSHQIGLHAEVEKSLPANVHLAYDGLELHCNM</sequence>
<dbReference type="NCBIfam" id="NF002553">
    <property type="entry name" value="PRK02113.1"/>
    <property type="match status" value="1"/>
</dbReference>
<evidence type="ECO:0000313" key="2">
    <source>
        <dbReference type="EMBL" id="MBU3856294.1"/>
    </source>
</evidence>
<dbReference type="CDD" id="cd16279">
    <property type="entry name" value="metallo-hydrolase-like_MBL-fold"/>
    <property type="match status" value="1"/>
</dbReference>
<reference evidence="2" key="2">
    <citation type="submission" date="2021-04" db="EMBL/GenBank/DDBJ databases">
        <authorList>
            <person name="Gilroy R."/>
        </authorList>
    </citation>
    <scope>NUCLEOTIDE SEQUENCE</scope>
    <source>
        <strain evidence="2">8470</strain>
    </source>
</reference>
<dbReference type="InterPro" id="IPR001279">
    <property type="entry name" value="Metallo-B-lactamas"/>
</dbReference>
<protein>
    <submittedName>
        <fullName evidence="2">MBL fold metallo-hydrolase</fullName>
    </submittedName>
</protein>
<organism evidence="2 3">
    <name type="scientific">Candidatus Phocaeicola excrementipullorum</name>
    <dbReference type="NCBI Taxonomy" id="2838731"/>
    <lineage>
        <taxon>Bacteria</taxon>
        <taxon>Pseudomonadati</taxon>
        <taxon>Bacteroidota</taxon>
        <taxon>Bacteroidia</taxon>
        <taxon>Bacteroidales</taxon>
        <taxon>Bacteroidaceae</taxon>
        <taxon>Phocaeicola</taxon>
    </lineage>
</organism>
<dbReference type="InterPro" id="IPR036866">
    <property type="entry name" value="RibonucZ/Hydroxyglut_hydro"/>
</dbReference>
<dbReference type="PANTHER" id="PTHR42663:SF6">
    <property type="entry name" value="HYDROLASE C777.06C-RELATED"/>
    <property type="match status" value="1"/>
</dbReference>
<name>A0A948TN20_9BACT</name>
<accession>A0A948TN20</accession>
<evidence type="ECO:0000259" key="1">
    <source>
        <dbReference type="SMART" id="SM00849"/>
    </source>
</evidence>
<comment type="caution">
    <text evidence="2">The sequence shown here is derived from an EMBL/GenBank/DDBJ whole genome shotgun (WGS) entry which is preliminary data.</text>
</comment>
<feature type="domain" description="Metallo-beta-lactamase" evidence="1">
    <location>
        <begin position="34"/>
        <end position="231"/>
    </location>
</feature>
<dbReference type="PANTHER" id="PTHR42663">
    <property type="entry name" value="HYDROLASE C777.06C-RELATED-RELATED"/>
    <property type="match status" value="1"/>
</dbReference>
<dbReference type="Proteomes" id="UP000784286">
    <property type="component" value="Unassembled WGS sequence"/>
</dbReference>
<evidence type="ECO:0000313" key="3">
    <source>
        <dbReference type="Proteomes" id="UP000784286"/>
    </source>
</evidence>
<gene>
    <name evidence="2" type="ORF">H9928_07060</name>
</gene>